<sequence>MATQVTTEVVEGKTADDLFETYSIEDVRQIISNLSDDITSKKQRLKLLVGNKYRDLLHVADDIIQMNGVTRSTNDLLMDLAFADSDYNSKKLSNLSTFNQSISQENIRKTQSLNRPKVLGNIVHDLNYTLMILKHKIATEVSKHESSTRDCSDLSTKLKDYDNDFSQTIPKKMSDELVTVAKQIYLIHYFFKTEMSIHRDSFAIIKYKQLLQEFTNLIKNHLTRINHESDSDFFVNLSISYMISNRVSLQESIDWILNARLEFLTDIAGTALPLKEILKYVYMTLEYVDAFKSRIPVLIAKLQTTTSNSDWICQTSFRKWVKWLRPIQDSEPNKKVSTLLYDFDYEIGTLSRDTYENSIMQWKNKVASFIFNNLTSKFHKSCENLNDLVLLLQNVLISFKYFTSLTDLLVGSSNIVDQVINEWGNLYIRQLRIQLSGFDKIKDRVVSTFRDSSLINNIMKESKENILYEFSIDFAVSSLIDLSGHRNGPDEALQLLDVFILDTKSILSSIELLNTLSIEILKPVLSIDDTDDDEYWGKISSKVKIQLSDSIKESASILSQCINRFYDELSKLIKNGSSTVNNENIFYIVHVLVQLEQKLQLKEIYNTLSKAVGFTLGEEPQLGCLIEPLLEDCFETIVQSIYKTSYKTRFETVFIERFQNEETNCPEMLLWDVFDNKKFPTVPSTEASSLLLQLCFDVTNFNGLRYSKYFSLPSFERARKAILYQLIDALKESMEGLTGAVNRDSLLLAFSDYTFIRSLININELPHVPTIDNKFVKLDSIFSDPEYCAKIEAAIVDNMRTQYLMYYPFSV</sequence>
<dbReference type="OrthoDB" id="46189at2759"/>
<dbReference type="EMBL" id="CP028775">
    <property type="protein sequence ID" value="AWU77186.1"/>
    <property type="molecule type" value="Genomic_DNA"/>
</dbReference>
<dbReference type="PANTHER" id="PTHR31658">
    <property type="entry name" value="CONSERVED OLIGOMERIC GOLGI COMPLEX SUBUNIT 1"/>
    <property type="match status" value="1"/>
</dbReference>
<accession>A0A1Z8JW81</accession>
<evidence type="ECO:0000256" key="3">
    <source>
        <dbReference type="ARBA" id="ARBA00020978"/>
    </source>
</evidence>
<dbReference type="AlphaFoldDB" id="A0A1Z8JW81"/>
<dbReference type="InterPro" id="IPR033370">
    <property type="entry name" value="COG1"/>
</dbReference>
<dbReference type="Pfam" id="PF08700">
    <property type="entry name" value="VPS51_Exo84_N"/>
    <property type="match status" value="1"/>
</dbReference>
<dbReference type="GO" id="GO:0017119">
    <property type="term" value="C:Golgi transport complex"/>
    <property type="evidence" value="ECO:0007669"/>
    <property type="project" value="InterPro"/>
</dbReference>
<evidence type="ECO:0000256" key="4">
    <source>
        <dbReference type="ARBA" id="ARBA00022448"/>
    </source>
</evidence>
<comment type="similarity">
    <text evidence="2">Belongs to the COG1 family.</text>
</comment>
<keyword evidence="5" id="KW-0653">Protein transport</keyword>
<dbReference type="STRING" id="4909.A0A1Z8JW81"/>
<keyword evidence="6" id="KW-0333">Golgi apparatus</keyword>
<dbReference type="GeneID" id="40384981"/>
<gene>
    <name evidence="8" type="ORF">C5L36_0C10910</name>
    <name evidence="9" type="ORF">CAS74_001112</name>
</gene>
<evidence type="ECO:0000256" key="2">
    <source>
        <dbReference type="ARBA" id="ARBA00006653"/>
    </source>
</evidence>
<dbReference type="Proteomes" id="UP000195871">
    <property type="component" value="Unassembled WGS sequence"/>
</dbReference>
<protein>
    <recommendedName>
        <fullName evidence="3">Conserved oligomeric Golgi complex subunit 1</fullName>
    </recommendedName>
</protein>
<dbReference type="KEGG" id="pkz:C5L36_0C10910"/>
<dbReference type="RefSeq" id="XP_029322663.1">
    <property type="nucleotide sequence ID" value="XM_029466803.1"/>
</dbReference>
<dbReference type="VEuPathDB" id="FungiDB:C5L36_0C10910"/>
<reference evidence="8 11" key="2">
    <citation type="submission" date="2018-06" db="EMBL/GenBank/DDBJ databases">
        <title>Population genomics shows no distinction between pathogenic Candida krusei and environmental Pichia kudriavzevii: One species, four names.</title>
        <authorList>
            <person name="Douglass A.P."/>
            <person name="Offei B."/>
            <person name="Braun-Galleani S."/>
            <person name="Coughlan A.Y."/>
            <person name="Martos A."/>
            <person name="Ortiz-Merino R.A."/>
            <person name="Byrne K.P."/>
            <person name="Wolfe K.H."/>
        </authorList>
    </citation>
    <scope>NUCLEOTIDE SEQUENCE [LARGE SCALE GENOMIC DNA]</scope>
    <source>
        <strain evidence="8 11">CBS573</strain>
    </source>
</reference>
<evidence type="ECO:0000313" key="8">
    <source>
        <dbReference type="EMBL" id="AWU77186.1"/>
    </source>
</evidence>
<organism evidence="9 10">
    <name type="scientific">Pichia kudriavzevii</name>
    <name type="common">Yeast</name>
    <name type="synonym">Issatchenkia orientalis</name>
    <dbReference type="NCBI Taxonomy" id="4909"/>
    <lineage>
        <taxon>Eukaryota</taxon>
        <taxon>Fungi</taxon>
        <taxon>Dikarya</taxon>
        <taxon>Ascomycota</taxon>
        <taxon>Saccharomycotina</taxon>
        <taxon>Pichiomycetes</taxon>
        <taxon>Pichiales</taxon>
        <taxon>Pichiaceae</taxon>
        <taxon>Pichia</taxon>
    </lineage>
</organism>
<evidence type="ECO:0000256" key="6">
    <source>
        <dbReference type="ARBA" id="ARBA00023034"/>
    </source>
</evidence>
<evidence type="ECO:0000256" key="7">
    <source>
        <dbReference type="ARBA" id="ARBA00023136"/>
    </source>
</evidence>
<evidence type="ECO:0000313" key="10">
    <source>
        <dbReference type="Proteomes" id="UP000195871"/>
    </source>
</evidence>
<dbReference type="Proteomes" id="UP000249293">
    <property type="component" value="Chromosome 3"/>
</dbReference>
<name>A0A1Z8JW81_PICKU</name>
<dbReference type="EMBL" id="NHMM01000001">
    <property type="protein sequence ID" value="OUT24722.1"/>
    <property type="molecule type" value="Genomic_DNA"/>
</dbReference>
<dbReference type="GO" id="GO:0006891">
    <property type="term" value="P:intra-Golgi vesicle-mediated transport"/>
    <property type="evidence" value="ECO:0007669"/>
    <property type="project" value="InterPro"/>
</dbReference>
<keyword evidence="4" id="KW-0813">Transport</keyword>
<keyword evidence="11" id="KW-1185">Reference proteome</keyword>
<dbReference type="GO" id="GO:0015031">
    <property type="term" value="P:protein transport"/>
    <property type="evidence" value="ECO:0007669"/>
    <property type="project" value="UniProtKB-KW"/>
</dbReference>
<reference evidence="9 10" key="1">
    <citation type="submission" date="2017-05" db="EMBL/GenBank/DDBJ databases">
        <title>The Genome Sequence of Candida krusei Ckrusei653.</title>
        <authorList>
            <person name="Cuomo C."/>
            <person name="Forche A."/>
            <person name="Young S."/>
            <person name="Abouelleil A."/>
            <person name="Cao P."/>
            <person name="Chapman S."/>
            <person name="Cusick C."/>
            <person name="Shea T."/>
            <person name="Nusbaum C."/>
            <person name="Birren B."/>
        </authorList>
    </citation>
    <scope>NUCLEOTIDE SEQUENCE [LARGE SCALE GENOMIC DNA]</scope>
    <source>
        <strain evidence="9 10">Ckrusei653</strain>
    </source>
</reference>
<dbReference type="PANTHER" id="PTHR31658:SF0">
    <property type="entry name" value="CONSERVED OLIGOMERIC GOLGI COMPLEX SUBUNIT 1"/>
    <property type="match status" value="1"/>
</dbReference>
<proteinExistence type="inferred from homology"/>
<evidence type="ECO:0000256" key="1">
    <source>
        <dbReference type="ARBA" id="ARBA00004395"/>
    </source>
</evidence>
<evidence type="ECO:0000313" key="11">
    <source>
        <dbReference type="Proteomes" id="UP000249293"/>
    </source>
</evidence>
<dbReference type="GO" id="GO:0000139">
    <property type="term" value="C:Golgi membrane"/>
    <property type="evidence" value="ECO:0007669"/>
    <property type="project" value="UniProtKB-SubCell"/>
</dbReference>
<keyword evidence="7" id="KW-0472">Membrane</keyword>
<comment type="subcellular location">
    <subcellularLocation>
        <location evidence="1">Golgi apparatus membrane</location>
        <topology evidence="1">Peripheral membrane protein</topology>
    </subcellularLocation>
</comment>
<evidence type="ECO:0000313" key="9">
    <source>
        <dbReference type="EMBL" id="OUT24722.1"/>
    </source>
</evidence>
<evidence type="ECO:0000256" key="5">
    <source>
        <dbReference type="ARBA" id="ARBA00022927"/>
    </source>
</evidence>